<protein>
    <submittedName>
        <fullName evidence="9">G-protein coupled receptors family 1 profile domain-containing protein</fullName>
    </submittedName>
</protein>
<sequence>MSCSDRNAYWNNETYPPDQAALNGALLPALLAYSVCGALASVFNIICILTFVTKKELREKYLFFAVLAFANLINTFFMCLAGTLRRKMIYSNQYMQLRSSFECLLQPGPHLQLPGGQLPAVVLLVIDIERLVAVYRPLFYKAYLNDRARIAIVGGCFGAAFISQLFGYLSSYMNRNTCVNAFCAVASTYGLSYSNYNSAIVILFPIIALILNIFTYFGAKRLGQHANMKKEFKMILVAIIITGVDVLLIACPNIVLFAAYNRLLSISGANMAYLYVFFCCNSAINLFVYIFLKRDFRNHLLMSISFGSLRPNFRVTGEITRNARLHSRRVAPSNGLNTKMPKPTVSSMPNILA</sequence>
<keyword evidence="3 6" id="KW-1133">Transmembrane helix</keyword>
<feature type="transmembrane region" description="Helical" evidence="6">
    <location>
        <begin position="272"/>
        <end position="292"/>
    </location>
</feature>
<dbReference type="SUPFAM" id="SSF81321">
    <property type="entry name" value="Family A G protein-coupled receptor-like"/>
    <property type="match status" value="1"/>
</dbReference>
<reference evidence="9" key="1">
    <citation type="submission" date="2022-11" db="UniProtKB">
        <authorList>
            <consortium name="WormBaseParasite"/>
        </authorList>
    </citation>
    <scope>IDENTIFICATION</scope>
</reference>
<evidence type="ECO:0000256" key="2">
    <source>
        <dbReference type="ARBA" id="ARBA00022692"/>
    </source>
</evidence>
<dbReference type="PROSITE" id="PS50262">
    <property type="entry name" value="G_PROTEIN_RECEP_F1_2"/>
    <property type="match status" value="1"/>
</dbReference>
<feature type="transmembrane region" description="Helical" evidence="6">
    <location>
        <begin position="235"/>
        <end position="260"/>
    </location>
</feature>
<comment type="subcellular location">
    <subcellularLocation>
        <location evidence="1">Membrane</location>
    </subcellularLocation>
</comment>
<evidence type="ECO:0000259" key="7">
    <source>
        <dbReference type="PROSITE" id="PS50262"/>
    </source>
</evidence>
<proteinExistence type="predicted"/>
<keyword evidence="2 6" id="KW-0812">Transmembrane</keyword>
<dbReference type="GO" id="GO:0016020">
    <property type="term" value="C:membrane"/>
    <property type="evidence" value="ECO:0007669"/>
    <property type="project" value="UniProtKB-SubCell"/>
</dbReference>
<dbReference type="PANTHER" id="PTHR23360:SF69">
    <property type="entry name" value="G-PROTEIN COUPLED RECEPTORS FAMILY 1 PROFILE DOMAIN-CONTAINING PROTEIN-RELATED"/>
    <property type="match status" value="1"/>
</dbReference>
<evidence type="ECO:0000313" key="9">
    <source>
        <dbReference type="WBParaSite" id="PSAMB.scaffold3710size17163.g22319.t1"/>
    </source>
</evidence>
<feature type="transmembrane region" description="Helical" evidence="6">
    <location>
        <begin position="196"/>
        <end position="214"/>
    </location>
</feature>
<evidence type="ECO:0000256" key="4">
    <source>
        <dbReference type="ARBA" id="ARBA00023136"/>
    </source>
</evidence>
<dbReference type="AlphaFoldDB" id="A0A914WDH4"/>
<dbReference type="SMART" id="SM01381">
    <property type="entry name" value="7TM_GPCR_Srsx"/>
    <property type="match status" value="1"/>
</dbReference>
<feature type="region of interest" description="Disordered" evidence="5">
    <location>
        <begin position="332"/>
        <end position="353"/>
    </location>
</feature>
<evidence type="ECO:0000256" key="5">
    <source>
        <dbReference type="SAM" id="MobiDB-lite"/>
    </source>
</evidence>
<accession>A0A914WDH4</accession>
<evidence type="ECO:0000256" key="6">
    <source>
        <dbReference type="SAM" id="Phobius"/>
    </source>
</evidence>
<dbReference type="WBParaSite" id="PSAMB.scaffold3710size17163.g22319.t1">
    <property type="protein sequence ID" value="PSAMB.scaffold3710size17163.g22319.t1"/>
    <property type="gene ID" value="PSAMB.scaffold3710size17163.g22319"/>
</dbReference>
<dbReference type="Proteomes" id="UP000887566">
    <property type="component" value="Unplaced"/>
</dbReference>
<feature type="domain" description="G-protein coupled receptors family 1 profile" evidence="7">
    <location>
        <begin position="43"/>
        <end position="289"/>
    </location>
</feature>
<feature type="transmembrane region" description="Helical" evidence="6">
    <location>
        <begin position="61"/>
        <end position="84"/>
    </location>
</feature>
<dbReference type="InterPro" id="IPR019424">
    <property type="entry name" value="7TM_GPCR_Srsx"/>
</dbReference>
<dbReference type="InterPro" id="IPR017452">
    <property type="entry name" value="GPCR_Rhodpsn_7TM"/>
</dbReference>
<dbReference type="Pfam" id="PF10320">
    <property type="entry name" value="7TM_GPCR_Srsx"/>
    <property type="match status" value="1"/>
</dbReference>
<evidence type="ECO:0000256" key="3">
    <source>
        <dbReference type="ARBA" id="ARBA00022989"/>
    </source>
</evidence>
<feature type="compositionally biased region" description="Polar residues" evidence="5">
    <location>
        <begin position="344"/>
        <end position="353"/>
    </location>
</feature>
<feature type="transmembrane region" description="Helical" evidence="6">
    <location>
        <begin position="150"/>
        <end position="169"/>
    </location>
</feature>
<dbReference type="Gene3D" id="1.20.1070.10">
    <property type="entry name" value="Rhodopsin 7-helix transmembrane proteins"/>
    <property type="match status" value="1"/>
</dbReference>
<dbReference type="PANTHER" id="PTHR23360">
    <property type="entry name" value="G-PROTEIN COUPLED RECEPTORS FAMILY 1 PROFILE DOMAIN-CONTAINING PROTEIN-RELATED"/>
    <property type="match status" value="1"/>
</dbReference>
<dbReference type="InterPro" id="IPR047130">
    <property type="entry name" value="7TM_GPCR_Srsx_nematod"/>
</dbReference>
<dbReference type="InterPro" id="IPR000276">
    <property type="entry name" value="GPCR_Rhodpsn"/>
</dbReference>
<evidence type="ECO:0000313" key="8">
    <source>
        <dbReference type="Proteomes" id="UP000887566"/>
    </source>
</evidence>
<keyword evidence="8" id="KW-1185">Reference proteome</keyword>
<dbReference type="GO" id="GO:0004930">
    <property type="term" value="F:G protein-coupled receptor activity"/>
    <property type="evidence" value="ECO:0007669"/>
    <property type="project" value="InterPro"/>
</dbReference>
<dbReference type="CDD" id="cd00637">
    <property type="entry name" value="7tm_classA_rhodopsin-like"/>
    <property type="match status" value="1"/>
</dbReference>
<evidence type="ECO:0000256" key="1">
    <source>
        <dbReference type="ARBA" id="ARBA00004370"/>
    </source>
</evidence>
<organism evidence="8 9">
    <name type="scientific">Plectus sambesii</name>
    <dbReference type="NCBI Taxonomy" id="2011161"/>
    <lineage>
        <taxon>Eukaryota</taxon>
        <taxon>Metazoa</taxon>
        <taxon>Ecdysozoa</taxon>
        <taxon>Nematoda</taxon>
        <taxon>Chromadorea</taxon>
        <taxon>Plectida</taxon>
        <taxon>Plectina</taxon>
        <taxon>Plectoidea</taxon>
        <taxon>Plectidae</taxon>
        <taxon>Plectus</taxon>
    </lineage>
</organism>
<name>A0A914WDH4_9BILA</name>
<feature type="transmembrane region" description="Helical" evidence="6">
    <location>
        <begin position="25"/>
        <end position="49"/>
    </location>
</feature>
<keyword evidence="4 6" id="KW-0472">Membrane</keyword>